<accession>A0ABS7FPK9</accession>
<feature type="compositionally biased region" description="Basic and acidic residues" evidence="1">
    <location>
        <begin position="122"/>
        <end position="131"/>
    </location>
</feature>
<feature type="region of interest" description="Disordered" evidence="1">
    <location>
        <begin position="117"/>
        <end position="140"/>
    </location>
</feature>
<organism evidence="2 3">
    <name type="scientific">Actinomadura parmotrematis</name>
    <dbReference type="NCBI Taxonomy" id="2864039"/>
    <lineage>
        <taxon>Bacteria</taxon>
        <taxon>Bacillati</taxon>
        <taxon>Actinomycetota</taxon>
        <taxon>Actinomycetes</taxon>
        <taxon>Streptosporangiales</taxon>
        <taxon>Thermomonosporaceae</taxon>
        <taxon>Actinomadura</taxon>
    </lineage>
</organism>
<evidence type="ECO:0000313" key="2">
    <source>
        <dbReference type="EMBL" id="MBW8482155.1"/>
    </source>
</evidence>
<dbReference type="RefSeq" id="WP_220164445.1">
    <property type="nucleotide sequence ID" value="NZ_JAIBOA010000003.1"/>
</dbReference>
<evidence type="ECO:0000256" key="1">
    <source>
        <dbReference type="SAM" id="MobiDB-lite"/>
    </source>
</evidence>
<comment type="caution">
    <text evidence="2">The sequence shown here is derived from an EMBL/GenBank/DDBJ whole genome shotgun (WGS) entry which is preliminary data.</text>
</comment>
<evidence type="ECO:0000313" key="3">
    <source>
        <dbReference type="Proteomes" id="UP000774570"/>
    </source>
</evidence>
<dbReference type="Proteomes" id="UP000774570">
    <property type="component" value="Unassembled WGS sequence"/>
</dbReference>
<keyword evidence="3" id="KW-1185">Reference proteome</keyword>
<dbReference type="EMBL" id="JAIBOA010000003">
    <property type="protein sequence ID" value="MBW8482155.1"/>
    <property type="molecule type" value="Genomic_DNA"/>
</dbReference>
<proteinExistence type="predicted"/>
<reference evidence="2 3" key="1">
    <citation type="submission" date="2021-07" db="EMBL/GenBank/DDBJ databases">
        <title>Actinomadura sp. PM05-2 isolated from lichen.</title>
        <authorList>
            <person name="Somphong A."/>
            <person name="Phongsopitanun W."/>
            <person name="Tanasupawat S."/>
            <person name="Peongsungnone V."/>
        </authorList>
    </citation>
    <scope>NUCLEOTIDE SEQUENCE [LARGE SCALE GENOMIC DNA]</scope>
    <source>
        <strain evidence="2 3">PM05-2</strain>
    </source>
</reference>
<gene>
    <name evidence="2" type="ORF">K1Y72_07240</name>
</gene>
<protein>
    <recommendedName>
        <fullName evidence="4">DNRLRE domain-containing protein</fullName>
    </recommendedName>
</protein>
<sequence length="345" mass="37789">MTVTETTVPPEAIEHLREVQAAQDRADAERTAKAGALVAARFAAERRHIVPPEIDAALAESAAARRLPEDAPIEDRLARYAAQRARAAELGVDLVALDRLRAAFAAEAERAAAPQTAGALDLARRPGERRAPVPSDAKVDYNGSWDPGPTWYSTDQSNFSVWNADTYFDTVTNRAGNHIQFRQRATDDNDSCAMSWRNGYMVLYTPPALRNLIIDVDLVPQISRFFVDTDNEPGSSACNVQLHQLLHVEVYSSWADAVPQETTAGILSSTGTSNPEAWIDSEAFPPWSLWTGTVTTQRSYPPGHTLAIFVAIRNQASGIKLDDTRLTAGVNAAWYMDAINVRPTF</sequence>
<name>A0ABS7FPK9_9ACTN</name>
<evidence type="ECO:0008006" key="4">
    <source>
        <dbReference type="Google" id="ProtNLM"/>
    </source>
</evidence>